<dbReference type="InterPro" id="IPR052020">
    <property type="entry name" value="Cyclic_di-GMP/3'3'-cGAMP_PDE"/>
</dbReference>
<organism evidence="4 5">
    <name type="scientific">Alteromonas lipolytica</name>
    <dbReference type="NCBI Taxonomy" id="1856405"/>
    <lineage>
        <taxon>Bacteria</taxon>
        <taxon>Pseudomonadati</taxon>
        <taxon>Pseudomonadota</taxon>
        <taxon>Gammaproteobacteria</taxon>
        <taxon>Alteromonadales</taxon>
        <taxon>Alteromonadaceae</taxon>
        <taxon>Alteromonas/Salinimonas group</taxon>
        <taxon>Alteromonas</taxon>
    </lineage>
</organism>
<dbReference type="InterPro" id="IPR001789">
    <property type="entry name" value="Sig_transdc_resp-reg_receiver"/>
</dbReference>
<dbReference type="Pfam" id="PF11849">
    <property type="entry name" value="DUF3369"/>
    <property type="match status" value="1"/>
</dbReference>
<evidence type="ECO:0000259" key="3">
    <source>
        <dbReference type="PROSITE" id="PS51832"/>
    </source>
</evidence>
<dbReference type="InterPro" id="IPR021800">
    <property type="entry name" value="DUF3369"/>
</dbReference>
<reference evidence="4 5" key="1">
    <citation type="submission" date="2016-09" db="EMBL/GenBank/DDBJ databases">
        <title>Alteromonas lipolytica, a new species isolated from sea water.</title>
        <authorList>
            <person name="Wu Y.-H."/>
            <person name="Cheng H."/>
            <person name="Xu X.-W."/>
        </authorList>
    </citation>
    <scope>NUCLEOTIDE SEQUENCE [LARGE SCALE GENOMIC DNA]</scope>
    <source>
        <strain evidence="4 5">JW12</strain>
    </source>
</reference>
<keyword evidence="1" id="KW-0597">Phosphoprotein</keyword>
<dbReference type="SMART" id="SM00471">
    <property type="entry name" value="HDc"/>
    <property type="match status" value="1"/>
</dbReference>
<dbReference type="InterPro" id="IPR006675">
    <property type="entry name" value="HDIG_dom"/>
</dbReference>
<dbReference type="InterPro" id="IPR037522">
    <property type="entry name" value="HD_GYP_dom"/>
</dbReference>
<feature type="modified residue" description="4-aspartylphosphate" evidence="1">
    <location>
        <position position="82"/>
    </location>
</feature>
<dbReference type="PANTHER" id="PTHR45228:SF9">
    <property type="entry name" value="3'3'-CGAMP-SPECIFIC PHOSPHODIESTERASE 2"/>
    <property type="match status" value="1"/>
</dbReference>
<dbReference type="Proteomes" id="UP000176037">
    <property type="component" value="Unassembled WGS sequence"/>
</dbReference>
<dbReference type="Gene3D" id="3.40.50.2300">
    <property type="match status" value="1"/>
</dbReference>
<gene>
    <name evidence="4" type="ORF">BFC17_18950</name>
</gene>
<dbReference type="STRING" id="1856405.BFC17_18950"/>
<sequence length="509" mass="57432">MLGDEVIFADDEDVESQQEALTAWKILVVDDEPEIHAITRLVLNDFTFEQRPLEIITANSANEARQILLADSQSTIAVAIVDVVMETTQAGLELVRWVRENLNNHVIRLILRTGQPGEAPEERVIRDYDINDYKNKTELTALRLKTSMYAALRAYRDIKLIERHRLGLEKIITATTKFIECDTLPQFASTILNQISLLLGIESSDIICCAISRDKQNGNKYKMLASNLQAQSLAAIPVSVQHRIEDALNQHKSIQGSDYFVSYFTTRRGLENVLYVAKNEPLEPVQHHLLNFFANNIAVAHENIKLREVIRESQKELSYIIGEAVEVRSKETGSHVRRVAHICALMAQHFGLPETDIEVLKLAAPLHDVGKVAIPDVILNKAGPHDEHEREIMRTHAKAGYDMLRKSTNPILLVGAKIAHEHHECWDGSGYPNGLTGCEISIVGRIAAVADVFDALGSKRCYKGPWSEDHIRQHFIEQRGKQFDPKLVDLLLTHFDEFTAIRAQYPDPE</sequence>
<dbReference type="InterPro" id="IPR011006">
    <property type="entry name" value="CheY-like_superfamily"/>
</dbReference>
<evidence type="ECO:0000256" key="1">
    <source>
        <dbReference type="PROSITE-ProRule" id="PRU00169"/>
    </source>
</evidence>
<evidence type="ECO:0000313" key="5">
    <source>
        <dbReference type="Proteomes" id="UP000176037"/>
    </source>
</evidence>
<dbReference type="PANTHER" id="PTHR45228">
    <property type="entry name" value="CYCLIC DI-GMP PHOSPHODIESTERASE TM_0186-RELATED"/>
    <property type="match status" value="1"/>
</dbReference>
<keyword evidence="5" id="KW-1185">Reference proteome</keyword>
<name>A0A1E8FCL4_9ALTE</name>
<evidence type="ECO:0000259" key="2">
    <source>
        <dbReference type="PROSITE" id="PS50110"/>
    </source>
</evidence>
<accession>A0A1E8FCL4</accession>
<dbReference type="InterPro" id="IPR003607">
    <property type="entry name" value="HD/PDEase_dom"/>
</dbReference>
<protein>
    <submittedName>
        <fullName evidence="4">Phosphodiesterase</fullName>
    </submittedName>
</protein>
<feature type="domain" description="HD-GYP" evidence="3">
    <location>
        <begin position="310"/>
        <end position="507"/>
    </location>
</feature>
<dbReference type="PROSITE" id="PS51832">
    <property type="entry name" value="HD_GYP"/>
    <property type="match status" value="1"/>
</dbReference>
<dbReference type="Gene3D" id="1.10.3210.10">
    <property type="entry name" value="Hypothetical protein af1432"/>
    <property type="match status" value="1"/>
</dbReference>
<dbReference type="PROSITE" id="PS50110">
    <property type="entry name" value="RESPONSE_REGULATORY"/>
    <property type="match status" value="1"/>
</dbReference>
<comment type="caution">
    <text evidence="4">The sequence shown here is derived from an EMBL/GenBank/DDBJ whole genome shotgun (WGS) entry which is preliminary data.</text>
</comment>
<dbReference type="AlphaFoldDB" id="A0A1E8FCL4"/>
<dbReference type="CDD" id="cd00077">
    <property type="entry name" value="HDc"/>
    <property type="match status" value="1"/>
</dbReference>
<dbReference type="SMART" id="SM00448">
    <property type="entry name" value="REC"/>
    <property type="match status" value="1"/>
</dbReference>
<dbReference type="SUPFAM" id="SSF109604">
    <property type="entry name" value="HD-domain/PDEase-like"/>
    <property type="match status" value="1"/>
</dbReference>
<dbReference type="OrthoDB" id="9787688at2"/>
<evidence type="ECO:0000313" key="4">
    <source>
        <dbReference type="EMBL" id="OFI33660.1"/>
    </source>
</evidence>
<dbReference type="NCBIfam" id="TIGR00277">
    <property type="entry name" value="HDIG"/>
    <property type="match status" value="1"/>
</dbReference>
<dbReference type="EMBL" id="MJIC01000014">
    <property type="protein sequence ID" value="OFI33660.1"/>
    <property type="molecule type" value="Genomic_DNA"/>
</dbReference>
<feature type="domain" description="Response regulatory" evidence="2">
    <location>
        <begin position="25"/>
        <end position="151"/>
    </location>
</feature>
<dbReference type="GO" id="GO:0000160">
    <property type="term" value="P:phosphorelay signal transduction system"/>
    <property type="evidence" value="ECO:0007669"/>
    <property type="project" value="InterPro"/>
</dbReference>
<dbReference type="SUPFAM" id="SSF52172">
    <property type="entry name" value="CheY-like"/>
    <property type="match status" value="1"/>
</dbReference>
<dbReference type="Pfam" id="PF13487">
    <property type="entry name" value="HD_5"/>
    <property type="match status" value="1"/>
</dbReference>
<proteinExistence type="predicted"/>
<dbReference type="RefSeq" id="WP_070176587.1">
    <property type="nucleotide sequence ID" value="NZ_BMJR01000003.1"/>
</dbReference>
<dbReference type="GO" id="GO:0008081">
    <property type="term" value="F:phosphoric diester hydrolase activity"/>
    <property type="evidence" value="ECO:0007669"/>
    <property type="project" value="UniProtKB-ARBA"/>
</dbReference>